<dbReference type="GO" id="GO:0005524">
    <property type="term" value="F:ATP binding"/>
    <property type="evidence" value="ECO:0007669"/>
    <property type="project" value="UniProtKB-KW"/>
</dbReference>
<dbReference type="InterPro" id="IPR050086">
    <property type="entry name" value="MetN_ABC_transporter-like"/>
</dbReference>
<keyword evidence="2" id="KW-0813">Transport</keyword>
<proteinExistence type="inferred from homology"/>
<evidence type="ECO:0000256" key="2">
    <source>
        <dbReference type="ARBA" id="ARBA00022448"/>
    </source>
</evidence>
<protein>
    <recommendedName>
        <fullName evidence="5">ABC transporter domain-containing protein</fullName>
    </recommendedName>
</protein>
<sequence>QLIIKELTQAFGPTRVLDKLSVETGTVNSLVLVGPSGGGKSTLLRILAGLDTPISGTVTFDETTLGRDEASLRLYRRTIGTVFQSYNLFSHLSARENLILPLVHVHGLSRDESLARVEEPLKRFHLHEHADKRPAELSGGQNQRIAILRAMVVRPKRLFLDEPTSALDPEMTAEVLDMIEVLKDSGTDFVLVTHAMNFARRVADEIAFIGDGKVLSHGPAESVFENTENTRVASFFKQVLR</sequence>
<evidence type="ECO:0000256" key="1">
    <source>
        <dbReference type="ARBA" id="ARBA00005417"/>
    </source>
</evidence>
<dbReference type="Gene3D" id="3.40.50.300">
    <property type="entry name" value="P-loop containing nucleotide triphosphate hydrolases"/>
    <property type="match status" value="1"/>
</dbReference>
<comment type="similarity">
    <text evidence="1">Belongs to the ABC transporter superfamily.</text>
</comment>
<dbReference type="SMART" id="SM00382">
    <property type="entry name" value="AAA"/>
    <property type="match status" value="1"/>
</dbReference>
<gene>
    <name evidence="6" type="ORF">S01H4_30010</name>
</gene>
<dbReference type="GO" id="GO:0016887">
    <property type="term" value="F:ATP hydrolysis activity"/>
    <property type="evidence" value="ECO:0007669"/>
    <property type="project" value="InterPro"/>
</dbReference>
<organism evidence="6">
    <name type="scientific">marine sediment metagenome</name>
    <dbReference type="NCBI Taxonomy" id="412755"/>
    <lineage>
        <taxon>unclassified sequences</taxon>
        <taxon>metagenomes</taxon>
        <taxon>ecological metagenomes</taxon>
    </lineage>
</organism>
<reference evidence="6" key="1">
    <citation type="journal article" date="2014" name="Front. Microbiol.">
        <title>High frequency of phylogenetically diverse reductive dehalogenase-homologous genes in deep subseafloor sedimentary metagenomes.</title>
        <authorList>
            <person name="Kawai M."/>
            <person name="Futagami T."/>
            <person name="Toyoda A."/>
            <person name="Takaki Y."/>
            <person name="Nishi S."/>
            <person name="Hori S."/>
            <person name="Arai W."/>
            <person name="Tsubouchi T."/>
            <person name="Morono Y."/>
            <person name="Uchiyama I."/>
            <person name="Ito T."/>
            <person name="Fujiyama A."/>
            <person name="Inagaki F."/>
            <person name="Takami H."/>
        </authorList>
    </citation>
    <scope>NUCLEOTIDE SEQUENCE</scope>
    <source>
        <strain evidence="6">Expedition CK06-06</strain>
    </source>
</reference>
<dbReference type="SUPFAM" id="SSF52540">
    <property type="entry name" value="P-loop containing nucleoside triphosphate hydrolases"/>
    <property type="match status" value="1"/>
</dbReference>
<dbReference type="InterPro" id="IPR003593">
    <property type="entry name" value="AAA+_ATPase"/>
</dbReference>
<name>X1BKY9_9ZZZZ</name>
<feature type="non-terminal residue" evidence="6">
    <location>
        <position position="1"/>
    </location>
</feature>
<keyword evidence="3" id="KW-0547">Nucleotide-binding</keyword>
<dbReference type="Pfam" id="PF00005">
    <property type="entry name" value="ABC_tran"/>
    <property type="match status" value="1"/>
</dbReference>
<comment type="caution">
    <text evidence="6">The sequence shown here is derived from an EMBL/GenBank/DDBJ whole genome shotgun (WGS) entry which is preliminary data.</text>
</comment>
<feature type="domain" description="ABC transporter" evidence="5">
    <location>
        <begin position="2"/>
        <end position="236"/>
    </location>
</feature>
<evidence type="ECO:0000259" key="5">
    <source>
        <dbReference type="PROSITE" id="PS50893"/>
    </source>
</evidence>
<evidence type="ECO:0000313" key="6">
    <source>
        <dbReference type="EMBL" id="GAG84738.1"/>
    </source>
</evidence>
<accession>X1BKY9</accession>
<keyword evidence="4" id="KW-0067">ATP-binding</keyword>
<dbReference type="InterPro" id="IPR027417">
    <property type="entry name" value="P-loop_NTPase"/>
</dbReference>
<dbReference type="EMBL" id="BART01015458">
    <property type="protein sequence ID" value="GAG84738.1"/>
    <property type="molecule type" value="Genomic_DNA"/>
</dbReference>
<dbReference type="PROSITE" id="PS50893">
    <property type="entry name" value="ABC_TRANSPORTER_2"/>
    <property type="match status" value="1"/>
</dbReference>
<evidence type="ECO:0000256" key="3">
    <source>
        <dbReference type="ARBA" id="ARBA00022741"/>
    </source>
</evidence>
<dbReference type="AlphaFoldDB" id="X1BKY9"/>
<evidence type="ECO:0000256" key="4">
    <source>
        <dbReference type="ARBA" id="ARBA00022840"/>
    </source>
</evidence>
<dbReference type="InterPro" id="IPR003439">
    <property type="entry name" value="ABC_transporter-like_ATP-bd"/>
</dbReference>
<dbReference type="PANTHER" id="PTHR43166:SF4">
    <property type="entry name" value="PHOSPHONATES IMPORT ATP-BINDING PROTEIN PHNC"/>
    <property type="match status" value="1"/>
</dbReference>
<dbReference type="PANTHER" id="PTHR43166">
    <property type="entry name" value="AMINO ACID IMPORT ATP-BINDING PROTEIN"/>
    <property type="match status" value="1"/>
</dbReference>